<dbReference type="Gene3D" id="3.40.50.2300">
    <property type="match status" value="1"/>
</dbReference>
<dbReference type="InterPro" id="IPR001789">
    <property type="entry name" value="Sig_transdc_resp-reg_receiver"/>
</dbReference>
<dbReference type="PROSITE" id="PS50110">
    <property type="entry name" value="RESPONSE_REGULATORY"/>
    <property type="match status" value="1"/>
</dbReference>
<keyword evidence="8" id="KW-1185">Reference proteome</keyword>
<dbReference type="Proteomes" id="UP001205560">
    <property type="component" value="Unassembled WGS sequence"/>
</dbReference>
<feature type="modified residue" description="4-aspartylphosphate" evidence="3">
    <location>
        <position position="50"/>
    </location>
</feature>
<dbReference type="SMART" id="SM00421">
    <property type="entry name" value="HTH_LUXR"/>
    <property type="match status" value="1"/>
</dbReference>
<keyword evidence="4" id="KW-0472">Membrane</keyword>
<evidence type="ECO:0000259" key="6">
    <source>
        <dbReference type="PROSITE" id="PS50110"/>
    </source>
</evidence>
<feature type="domain" description="Response regulatory" evidence="6">
    <location>
        <begin position="1"/>
        <end position="115"/>
    </location>
</feature>
<dbReference type="RefSeq" id="WP_258844972.1">
    <property type="nucleotide sequence ID" value="NZ_JANUGX010000007.1"/>
</dbReference>
<feature type="domain" description="HTH luxR-type" evidence="5">
    <location>
        <begin position="138"/>
        <end position="203"/>
    </location>
</feature>
<evidence type="ECO:0000256" key="3">
    <source>
        <dbReference type="PROSITE-ProRule" id="PRU00169"/>
    </source>
</evidence>
<dbReference type="SUPFAM" id="SSF52172">
    <property type="entry name" value="CheY-like"/>
    <property type="match status" value="1"/>
</dbReference>
<keyword evidence="1 3" id="KW-0597">Phosphoprotein</keyword>
<protein>
    <submittedName>
        <fullName evidence="7">Response regulator transcription factor</fullName>
    </submittedName>
</protein>
<feature type="transmembrane region" description="Helical" evidence="4">
    <location>
        <begin position="151"/>
        <end position="172"/>
    </location>
</feature>
<proteinExistence type="predicted"/>
<dbReference type="SUPFAM" id="SSF46894">
    <property type="entry name" value="C-terminal effector domain of the bipartite response regulators"/>
    <property type="match status" value="1"/>
</dbReference>
<keyword evidence="2" id="KW-0238">DNA-binding</keyword>
<dbReference type="InterPro" id="IPR000792">
    <property type="entry name" value="Tscrpt_reg_LuxR_C"/>
</dbReference>
<dbReference type="PANTHER" id="PTHR43214">
    <property type="entry name" value="TWO-COMPONENT RESPONSE REGULATOR"/>
    <property type="match status" value="1"/>
</dbReference>
<dbReference type="PROSITE" id="PS50043">
    <property type="entry name" value="HTH_LUXR_2"/>
    <property type="match status" value="1"/>
</dbReference>
<dbReference type="InterPro" id="IPR058245">
    <property type="entry name" value="NreC/VraR/RcsB-like_REC"/>
</dbReference>
<dbReference type="InterPro" id="IPR011006">
    <property type="entry name" value="CheY-like_superfamily"/>
</dbReference>
<comment type="caution">
    <text evidence="7">The sequence shown here is derived from an EMBL/GenBank/DDBJ whole genome shotgun (WGS) entry which is preliminary data.</text>
</comment>
<gene>
    <name evidence="7" type="ORF">NX782_08300</name>
</gene>
<dbReference type="Pfam" id="PF00072">
    <property type="entry name" value="Response_reg"/>
    <property type="match status" value="1"/>
</dbReference>
<name>A0ABT2A4S7_9BURK</name>
<evidence type="ECO:0000256" key="4">
    <source>
        <dbReference type="SAM" id="Phobius"/>
    </source>
</evidence>
<dbReference type="PRINTS" id="PR00038">
    <property type="entry name" value="HTHLUXR"/>
</dbReference>
<dbReference type="InterPro" id="IPR016032">
    <property type="entry name" value="Sig_transdc_resp-reg_C-effctor"/>
</dbReference>
<evidence type="ECO:0000256" key="2">
    <source>
        <dbReference type="ARBA" id="ARBA00023125"/>
    </source>
</evidence>
<dbReference type="CDD" id="cd06170">
    <property type="entry name" value="LuxR_C_like"/>
    <property type="match status" value="1"/>
</dbReference>
<evidence type="ECO:0000256" key="1">
    <source>
        <dbReference type="ARBA" id="ARBA00022553"/>
    </source>
</evidence>
<dbReference type="SMART" id="SM00448">
    <property type="entry name" value="REC"/>
    <property type="match status" value="1"/>
</dbReference>
<dbReference type="InterPro" id="IPR039420">
    <property type="entry name" value="WalR-like"/>
</dbReference>
<evidence type="ECO:0000313" key="8">
    <source>
        <dbReference type="Proteomes" id="UP001205560"/>
    </source>
</evidence>
<dbReference type="CDD" id="cd17535">
    <property type="entry name" value="REC_NarL-like"/>
    <property type="match status" value="1"/>
</dbReference>
<dbReference type="EMBL" id="JANUGX010000007">
    <property type="protein sequence ID" value="MCS0589206.1"/>
    <property type="molecule type" value="Genomic_DNA"/>
</dbReference>
<accession>A0ABT2A4S7</accession>
<reference evidence="7 8" key="1">
    <citation type="submission" date="2022-08" db="EMBL/GenBank/DDBJ databases">
        <title>Reclassification of Massilia species as members of the genera Telluria, Duganella, Pseudoduganella, Mokoshia gen. nov. and Zemynaea gen. nov. using orthogonal and non-orthogonal genome-based approaches.</title>
        <authorList>
            <person name="Bowman J.P."/>
        </authorList>
    </citation>
    <scope>NUCLEOTIDE SEQUENCE [LARGE SCALE GENOMIC DNA]</scope>
    <source>
        <strain evidence="7 8">LMG 28164</strain>
    </source>
</reference>
<keyword evidence="4" id="KW-0812">Transmembrane</keyword>
<organism evidence="7 8">
    <name type="scientific">Massilia norwichensis</name>
    <dbReference type="NCBI Taxonomy" id="1442366"/>
    <lineage>
        <taxon>Bacteria</taxon>
        <taxon>Pseudomonadati</taxon>
        <taxon>Pseudomonadota</taxon>
        <taxon>Betaproteobacteria</taxon>
        <taxon>Burkholderiales</taxon>
        <taxon>Oxalobacteraceae</taxon>
        <taxon>Telluria group</taxon>
        <taxon>Massilia</taxon>
    </lineage>
</organism>
<dbReference type="Pfam" id="PF00196">
    <property type="entry name" value="GerE"/>
    <property type="match status" value="1"/>
</dbReference>
<keyword evidence="4" id="KW-1133">Transmembrane helix</keyword>
<dbReference type="PROSITE" id="PS00622">
    <property type="entry name" value="HTH_LUXR_1"/>
    <property type="match status" value="1"/>
</dbReference>
<evidence type="ECO:0000259" key="5">
    <source>
        <dbReference type="PROSITE" id="PS50043"/>
    </source>
</evidence>
<sequence>MVADNNETMRLGMKAVFGKQPSRYAVGEAADRAGLMSELLNANYDLVVLDPMLCAGAGEALIRQIRREAPKAHVLVYTDLDELKHGVRAIRAGARGYLMKNRPASELLDAAERVSAGKLHMSEALAEEVALSAWGIKQDTPHETLSDREKMVFAMLVCGMSVTNIAVALNLSCKTVSTHKARTLTKMRCKNLSELIEYALSHGLKADCEAMCKVW</sequence>
<evidence type="ECO:0000313" key="7">
    <source>
        <dbReference type="EMBL" id="MCS0589206.1"/>
    </source>
</evidence>